<keyword evidence="10 11" id="KW-0325">Glycoprotein</keyword>
<reference evidence="15" key="2">
    <citation type="submission" date="2025-08" db="UniProtKB">
        <authorList>
            <consortium name="RefSeq"/>
        </authorList>
    </citation>
    <scope>IDENTIFICATION</scope>
    <source>
        <strain evidence="15">S238N-H82</strain>
        <tissue evidence="15">Testes</tissue>
    </source>
</reference>
<dbReference type="SUPFAM" id="SSF53448">
    <property type="entry name" value="Nucleotide-diphospho-sugar transferases"/>
    <property type="match status" value="1"/>
</dbReference>
<dbReference type="CDD" id="cd00899">
    <property type="entry name" value="b4GalT"/>
    <property type="match status" value="1"/>
</dbReference>
<comment type="function">
    <text evidence="11">Catalyses the transfer of galactose onto proteins or lipids.</text>
</comment>
<keyword evidence="8" id="KW-1133">Transmembrane helix</keyword>
<evidence type="ECO:0000256" key="8">
    <source>
        <dbReference type="ARBA" id="ARBA00022989"/>
    </source>
</evidence>
<evidence type="ECO:0000256" key="5">
    <source>
        <dbReference type="ARBA" id="ARBA00022679"/>
    </source>
</evidence>
<evidence type="ECO:0000256" key="4">
    <source>
        <dbReference type="ARBA" id="ARBA00022676"/>
    </source>
</evidence>
<dbReference type="GeneID" id="118420494"/>
<dbReference type="KEGG" id="bfo:118420494"/>
<dbReference type="InterPro" id="IPR003859">
    <property type="entry name" value="Galactosyl_T"/>
</dbReference>
<evidence type="ECO:0000256" key="10">
    <source>
        <dbReference type="ARBA" id="ARBA00023180"/>
    </source>
</evidence>
<keyword evidence="4 11" id="KW-0328">Glycosyltransferase</keyword>
<dbReference type="AlphaFoldDB" id="A0A9J7LI70"/>
<evidence type="ECO:0000256" key="7">
    <source>
        <dbReference type="ARBA" id="ARBA00022968"/>
    </source>
</evidence>
<dbReference type="GO" id="GO:0016020">
    <property type="term" value="C:membrane"/>
    <property type="evidence" value="ECO:0007669"/>
    <property type="project" value="UniProtKB-SubCell"/>
</dbReference>
<dbReference type="EC" id="2.4.1.-" evidence="11"/>
<comment type="similarity">
    <text evidence="3 11">Belongs to the glycosyltransferase 7 family.</text>
</comment>
<evidence type="ECO:0000259" key="12">
    <source>
        <dbReference type="Pfam" id="PF02709"/>
    </source>
</evidence>
<comment type="subcellular location">
    <subcellularLocation>
        <location evidence="1">Membrane</location>
        <topology evidence="1">Single-pass type II membrane protein</topology>
    </subcellularLocation>
</comment>
<keyword evidence="6" id="KW-0812">Transmembrane</keyword>
<keyword evidence="14" id="KW-1185">Reference proteome</keyword>
<dbReference type="PRINTS" id="PR02050">
    <property type="entry name" value="B14GALTRFASE"/>
</dbReference>
<keyword evidence="5 11" id="KW-0808">Transferase</keyword>
<evidence type="ECO:0000256" key="3">
    <source>
        <dbReference type="ARBA" id="ARBA00005735"/>
    </source>
</evidence>
<dbReference type="PANTHER" id="PTHR19300">
    <property type="entry name" value="BETA-1,4-GALACTOSYLTRANSFERASE"/>
    <property type="match status" value="1"/>
</dbReference>
<keyword evidence="7 11" id="KW-0735">Signal-anchor</keyword>
<organism evidence="14 15">
    <name type="scientific">Branchiostoma floridae</name>
    <name type="common">Florida lancelet</name>
    <name type="synonym">Amphioxus</name>
    <dbReference type="NCBI Taxonomy" id="7739"/>
    <lineage>
        <taxon>Eukaryota</taxon>
        <taxon>Metazoa</taxon>
        <taxon>Chordata</taxon>
        <taxon>Cephalochordata</taxon>
        <taxon>Leptocardii</taxon>
        <taxon>Amphioxiformes</taxon>
        <taxon>Branchiostomatidae</taxon>
        <taxon>Branchiostoma</taxon>
    </lineage>
</organism>
<evidence type="ECO:0000259" key="13">
    <source>
        <dbReference type="Pfam" id="PF13733"/>
    </source>
</evidence>
<evidence type="ECO:0000256" key="2">
    <source>
        <dbReference type="ARBA" id="ARBA00004922"/>
    </source>
</evidence>
<name>A0A9J7LI70_BRAFL</name>
<dbReference type="GO" id="GO:0008378">
    <property type="term" value="F:galactosyltransferase activity"/>
    <property type="evidence" value="ECO:0000318"/>
    <property type="project" value="GO_Central"/>
</dbReference>
<dbReference type="Pfam" id="PF13733">
    <property type="entry name" value="Glyco_transf_7N"/>
    <property type="match status" value="1"/>
</dbReference>
<reference evidence="14" key="1">
    <citation type="journal article" date="2020" name="Nat. Ecol. Evol.">
        <title>Deeply conserved synteny resolves early events in vertebrate evolution.</title>
        <authorList>
            <person name="Simakov O."/>
            <person name="Marletaz F."/>
            <person name="Yue J.X."/>
            <person name="O'Connell B."/>
            <person name="Jenkins J."/>
            <person name="Brandt A."/>
            <person name="Calef R."/>
            <person name="Tung C.H."/>
            <person name="Huang T.K."/>
            <person name="Schmutz J."/>
            <person name="Satoh N."/>
            <person name="Yu J.K."/>
            <person name="Putnam N.H."/>
            <person name="Green R.E."/>
            <person name="Rokhsar D.S."/>
        </authorList>
    </citation>
    <scope>NUCLEOTIDE SEQUENCE [LARGE SCALE GENOMIC DNA]</scope>
    <source>
        <strain evidence="14">S238N-H82</strain>
    </source>
</reference>
<gene>
    <name evidence="15" type="primary">LOC118420494</name>
</gene>
<evidence type="ECO:0000256" key="11">
    <source>
        <dbReference type="RuleBase" id="RU368121"/>
    </source>
</evidence>
<dbReference type="InterPro" id="IPR027995">
    <property type="entry name" value="Galactosyl_T_N"/>
</dbReference>
<evidence type="ECO:0000256" key="6">
    <source>
        <dbReference type="ARBA" id="ARBA00022692"/>
    </source>
</evidence>
<dbReference type="Pfam" id="PF02709">
    <property type="entry name" value="Glyco_transf_7C"/>
    <property type="match status" value="1"/>
</dbReference>
<dbReference type="PANTHER" id="PTHR19300:SF57">
    <property type="entry name" value="BETA-1,4-N-ACETYLGALACTOSAMINYLTRANSFERASE"/>
    <property type="match status" value="1"/>
</dbReference>
<dbReference type="OrthoDB" id="10038994at2759"/>
<comment type="pathway">
    <text evidence="2 11">Protein modification; protein glycosylation.</text>
</comment>
<keyword evidence="9" id="KW-0472">Membrane</keyword>
<dbReference type="RefSeq" id="XP_035683218.1">
    <property type="nucleotide sequence ID" value="XM_035827325.1"/>
</dbReference>
<dbReference type="Proteomes" id="UP000001554">
    <property type="component" value="Chromosome 8"/>
</dbReference>
<sequence length="349" mass="40887">MRHVRLYVNTRQDLLLRTRCVKTAMLLPRLKRRRWKTLILQVFATLLLLLLLASSLRWKDRDVDDTCPVDPPNLTGPVNVNLQEAPVLGDVSMDHLDVTFGGYWRPPNCTARHKVAVLVPYRDRREHLHIFLNHIHPILKRQLLDYGVYVIEQYGDEPMFWKGLLYNVGFTEVLKNRSYDCFVFHDVDLLLEDDRNKYSCSSSPRHLSVAIDKFNYTLPYKQLFGGVTLLSASHYQTLNGYSNLYCGWGGADDDMYLRLFHKKLKITRPDKTVARYKMMRHDQTKLNPYRFSLLKTSQDRYGHDGLNNLHDMDYQVVSVHQYHLYTHIAVFVATRKIQATNRLVTNSTD</sequence>
<evidence type="ECO:0000256" key="9">
    <source>
        <dbReference type="ARBA" id="ARBA00023136"/>
    </source>
</evidence>
<dbReference type="OMA" id="KDCISSH"/>
<evidence type="ECO:0000313" key="15">
    <source>
        <dbReference type="RefSeq" id="XP_035683218.1"/>
    </source>
</evidence>
<dbReference type="GO" id="GO:0005794">
    <property type="term" value="C:Golgi apparatus"/>
    <property type="evidence" value="ECO:0000318"/>
    <property type="project" value="GO_Central"/>
</dbReference>
<dbReference type="InterPro" id="IPR027791">
    <property type="entry name" value="Galactosyl_T_C"/>
</dbReference>
<feature type="domain" description="Galactosyltransferase N-terminal" evidence="13">
    <location>
        <begin position="67"/>
        <end position="201"/>
    </location>
</feature>
<evidence type="ECO:0000256" key="1">
    <source>
        <dbReference type="ARBA" id="ARBA00004606"/>
    </source>
</evidence>
<accession>A0A9J7LI70</accession>
<feature type="domain" description="Galactosyltransferase C-terminal" evidence="12">
    <location>
        <begin position="205"/>
        <end position="282"/>
    </location>
</feature>
<dbReference type="InterPro" id="IPR029044">
    <property type="entry name" value="Nucleotide-diphossugar_trans"/>
</dbReference>
<protein>
    <recommendedName>
        <fullName evidence="11">Beta-1,4-galactosyltransferase</fullName>
        <ecNumber evidence="11">2.4.1.-</ecNumber>
    </recommendedName>
</protein>
<dbReference type="GO" id="GO:0005975">
    <property type="term" value="P:carbohydrate metabolic process"/>
    <property type="evidence" value="ECO:0007669"/>
    <property type="project" value="InterPro"/>
</dbReference>
<dbReference type="Gene3D" id="3.90.550.10">
    <property type="entry name" value="Spore Coat Polysaccharide Biosynthesis Protein SpsA, Chain A"/>
    <property type="match status" value="1"/>
</dbReference>
<proteinExistence type="inferred from homology"/>
<evidence type="ECO:0000313" key="14">
    <source>
        <dbReference type="Proteomes" id="UP000001554"/>
    </source>
</evidence>